<feature type="region of interest" description="Disordered" evidence="1">
    <location>
        <begin position="1"/>
        <end position="40"/>
    </location>
</feature>
<feature type="compositionally biased region" description="Acidic residues" evidence="1">
    <location>
        <begin position="1"/>
        <end position="18"/>
    </location>
</feature>
<sequence>MTDGEAETSDTMQEDVGIEVDNIEKGMGKDKIDAGKTEERKGNSVAVKRIMAAKTGKGKMDNVDVGTKHIRGNSVAVKWKMAEKTGKGKLKNLC</sequence>
<protein>
    <submittedName>
        <fullName evidence="2">Uncharacterized protein</fullName>
    </submittedName>
</protein>
<reference evidence="2" key="1">
    <citation type="journal article" date="2019" name="Sci. Rep.">
        <title>Draft genome of Tanacetum cinerariifolium, the natural source of mosquito coil.</title>
        <authorList>
            <person name="Yamashiro T."/>
            <person name="Shiraishi A."/>
            <person name="Satake H."/>
            <person name="Nakayama K."/>
        </authorList>
    </citation>
    <scope>NUCLEOTIDE SEQUENCE</scope>
</reference>
<name>A0A699IEE9_TANCI</name>
<gene>
    <name evidence="2" type="ORF">Tci_512010</name>
</gene>
<dbReference type="AlphaFoldDB" id="A0A699IEE9"/>
<dbReference type="EMBL" id="BKCJ010274363">
    <property type="protein sequence ID" value="GEZ40037.1"/>
    <property type="molecule type" value="Genomic_DNA"/>
</dbReference>
<accession>A0A699IEE9</accession>
<evidence type="ECO:0000313" key="2">
    <source>
        <dbReference type="EMBL" id="GEZ40037.1"/>
    </source>
</evidence>
<evidence type="ECO:0000256" key="1">
    <source>
        <dbReference type="SAM" id="MobiDB-lite"/>
    </source>
</evidence>
<proteinExistence type="predicted"/>
<organism evidence="2">
    <name type="scientific">Tanacetum cinerariifolium</name>
    <name type="common">Dalmatian daisy</name>
    <name type="synonym">Chrysanthemum cinerariifolium</name>
    <dbReference type="NCBI Taxonomy" id="118510"/>
    <lineage>
        <taxon>Eukaryota</taxon>
        <taxon>Viridiplantae</taxon>
        <taxon>Streptophyta</taxon>
        <taxon>Embryophyta</taxon>
        <taxon>Tracheophyta</taxon>
        <taxon>Spermatophyta</taxon>
        <taxon>Magnoliopsida</taxon>
        <taxon>eudicotyledons</taxon>
        <taxon>Gunneridae</taxon>
        <taxon>Pentapetalae</taxon>
        <taxon>asterids</taxon>
        <taxon>campanulids</taxon>
        <taxon>Asterales</taxon>
        <taxon>Asteraceae</taxon>
        <taxon>Asteroideae</taxon>
        <taxon>Anthemideae</taxon>
        <taxon>Anthemidinae</taxon>
        <taxon>Tanacetum</taxon>
    </lineage>
</organism>
<feature type="compositionally biased region" description="Basic and acidic residues" evidence="1">
    <location>
        <begin position="22"/>
        <end position="40"/>
    </location>
</feature>
<comment type="caution">
    <text evidence="2">The sequence shown here is derived from an EMBL/GenBank/DDBJ whole genome shotgun (WGS) entry which is preliminary data.</text>
</comment>